<dbReference type="Pfam" id="PF08534">
    <property type="entry name" value="Redoxin"/>
    <property type="match status" value="1"/>
</dbReference>
<accession>A0A5S9NMX2</accession>
<sequence length="182" mass="20300">MASRIKLFIPLIIFVILAGIFLVVLKDEDYDPQSLPSALINKPVPEFSLPQVGSDTVLTRADIIGKPMLLNIWATWCISCRVEHPYLNQLSEQGVFIIGVDYKDDRAKAQDWLGRLGNPYSVNLFDKQGSFGLDLGVYGAPETYLIDSQGVIRYKHVGVVDDVVWRGTLKPMYDKLVADAAN</sequence>
<dbReference type="SUPFAM" id="SSF52833">
    <property type="entry name" value="Thioredoxin-like"/>
    <property type="match status" value="1"/>
</dbReference>
<dbReference type="NCBIfam" id="TIGR00385">
    <property type="entry name" value="dsbE"/>
    <property type="match status" value="1"/>
</dbReference>
<evidence type="ECO:0000256" key="2">
    <source>
        <dbReference type="ARBA" id="ARBA00007758"/>
    </source>
</evidence>
<proteinExistence type="inferred from homology"/>
<protein>
    <submittedName>
        <fullName evidence="8">Thiol:disulfide interchange protein DsbE</fullName>
    </submittedName>
</protein>
<feature type="transmembrane region" description="Helical" evidence="6">
    <location>
        <begin position="7"/>
        <end position="25"/>
    </location>
</feature>
<evidence type="ECO:0000256" key="1">
    <source>
        <dbReference type="ARBA" id="ARBA00004383"/>
    </source>
</evidence>
<dbReference type="CDD" id="cd03010">
    <property type="entry name" value="TlpA_like_DsbE"/>
    <property type="match status" value="1"/>
</dbReference>
<organism evidence="8 9">
    <name type="scientific">BD1-7 clade bacterium</name>
    <dbReference type="NCBI Taxonomy" id="2029982"/>
    <lineage>
        <taxon>Bacteria</taxon>
        <taxon>Pseudomonadati</taxon>
        <taxon>Pseudomonadota</taxon>
        <taxon>Gammaproteobacteria</taxon>
        <taxon>Cellvibrionales</taxon>
        <taxon>Spongiibacteraceae</taxon>
        <taxon>BD1-7 clade</taxon>
    </lineage>
</organism>
<gene>
    <name evidence="8" type="primary">dsbE_1</name>
    <name evidence="8" type="ORF">DPBNPPHM_02984</name>
</gene>
<evidence type="ECO:0000256" key="4">
    <source>
        <dbReference type="ARBA" id="ARBA00023157"/>
    </source>
</evidence>
<dbReference type="OrthoDB" id="9799347at2"/>
<evidence type="ECO:0000256" key="5">
    <source>
        <dbReference type="ARBA" id="ARBA00023284"/>
    </source>
</evidence>
<dbReference type="GO" id="GO:0015036">
    <property type="term" value="F:disulfide oxidoreductase activity"/>
    <property type="evidence" value="ECO:0007669"/>
    <property type="project" value="InterPro"/>
</dbReference>
<dbReference type="GO" id="GO:0005886">
    <property type="term" value="C:plasma membrane"/>
    <property type="evidence" value="ECO:0007669"/>
    <property type="project" value="UniProtKB-SubCell"/>
</dbReference>
<feature type="domain" description="Thioredoxin" evidence="7">
    <location>
        <begin position="38"/>
        <end position="178"/>
    </location>
</feature>
<dbReference type="InterPro" id="IPR013740">
    <property type="entry name" value="Redoxin"/>
</dbReference>
<comment type="subcellular location">
    <subcellularLocation>
        <location evidence="1">Cell inner membrane</location>
        <topology evidence="1">Single-pass membrane protein</topology>
        <orientation evidence="1">Periplasmic side</orientation>
    </subcellularLocation>
</comment>
<dbReference type="PANTHER" id="PTHR42852">
    <property type="entry name" value="THIOL:DISULFIDE INTERCHANGE PROTEIN DSBE"/>
    <property type="match status" value="1"/>
</dbReference>
<dbReference type="PANTHER" id="PTHR42852:SF6">
    <property type="entry name" value="THIOL:DISULFIDE INTERCHANGE PROTEIN DSBE"/>
    <property type="match status" value="1"/>
</dbReference>
<evidence type="ECO:0000259" key="7">
    <source>
        <dbReference type="PROSITE" id="PS51352"/>
    </source>
</evidence>
<dbReference type="EMBL" id="CACSII010000002">
    <property type="protein sequence ID" value="CAA0091161.1"/>
    <property type="molecule type" value="Genomic_DNA"/>
</dbReference>
<keyword evidence="6" id="KW-0812">Transmembrane</keyword>
<keyword evidence="5" id="KW-0676">Redox-active center</keyword>
<reference evidence="8 9" key="1">
    <citation type="submission" date="2019-11" db="EMBL/GenBank/DDBJ databases">
        <authorList>
            <person name="Holert J."/>
        </authorList>
    </citation>
    <scope>NUCLEOTIDE SEQUENCE [LARGE SCALE GENOMIC DNA]</scope>
    <source>
        <strain evidence="8">BC5_2</strain>
    </source>
</reference>
<dbReference type="InterPro" id="IPR013766">
    <property type="entry name" value="Thioredoxin_domain"/>
</dbReference>
<evidence type="ECO:0000256" key="3">
    <source>
        <dbReference type="ARBA" id="ARBA00022748"/>
    </source>
</evidence>
<evidence type="ECO:0000313" key="8">
    <source>
        <dbReference type="EMBL" id="CAA0091161.1"/>
    </source>
</evidence>
<dbReference type="InterPro" id="IPR050553">
    <property type="entry name" value="Thioredoxin_ResA/DsbE_sf"/>
</dbReference>
<name>A0A5S9NMX2_9GAMM</name>
<keyword evidence="6" id="KW-1133">Transmembrane helix</keyword>
<dbReference type="GO" id="GO:0030288">
    <property type="term" value="C:outer membrane-bounded periplasmic space"/>
    <property type="evidence" value="ECO:0007669"/>
    <property type="project" value="InterPro"/>
</dbReference>
<dbReference type="GO" id="GO:0017004">
    <property type="term" value="P:cytochrome complex assembly"/>
    <property type="evidence" value="ECO:0007669"/>
    <property type="project" value="UniProtKB-KW"/>
</dbReference>
<comment type="similarity">
    <text evidence="2">Belongs to the thioredoxin family. DsbE subfamily.</text>
</comment>
<dbReference type="PROSITE" id="PS51352">
    <property type="entry name" value="THIOREDOXIN_2"/>
    <property type="match status" value="1"/>
</dbReference>
<keyword evidence="6" id="KW-0472">Membrane</keyword>
<dbReference type="InterPro" id="IPR004799">
    <property type="entry name" value="Periplasmic_diS_OxRdtase_DsbE"/>
</dbReference>
<evidence type="ECO:0000313" key="9">
    <source>
        <dbReference type="Proteomes" id="UP000434580"/>
    </source>
</evidence>
<dbReference type="InterPro" id="IPR036249">
    <property type="entry name" value="Thioredoxin-like_sf"/>
</dbReference>
<dbReference type="Gene3D" id="3.40.30.10">
    <property type="entry name" value="Glutaredoxin"/>
    <property type="match status" value="1"/>
</dbReference>
<dbReference type="AlphaFoldDB" id="A0A5S9NMX2"/>
<keyword evidence="4" id="KW-1015">Disulfide bond</keyword>
<dbReference type="Proteomes" id="UP000434580">
    <property type="component" value="Unassembled WGS sequence"/>
</dbReference>
<keyword evidence="3" id="KW-0201">Cytochrome c-type biogenesis</keyword>
<evidence type="ECO:0000256" key="6">
    <source>
        <dbReference type="SAM" id="Phobius"/>
    </source>
</evidence>